<dbReference type="AlphaFoldDB" id="A0A6J4IQN5"/>
<dbReference type="EMBL" id="CADCTR010000703">
    <property type="protein sequence ID" value="CAA9258199.1"/>
    <property type="molecule type" value="Genomic_DNA"/>
</dbReference>
<organism evidence="8">
    <name type="scientific">uncultured Chloroflexia bacterium</name>
    <dbReference type="NCBI Taxonomy" id="1672391"/>
    <lineage>
        <taxon>Bacteria</taxon>
        <taxon>Bacillati</taxon>
        <taxon>Chloroflexota</taxon>
        <taxon>Chloroflexia</taxon>
        <taxon>environmental samples</taxon>
    </lineage>
</organism>
<dbReference type="CDD" id="cd16917">
    <property type="entry name" value="HATPase_UhpB-NarQ-NarX-like"/>
    <property type="match status" value="1"/>
</dbReference>
<comment type="catalytic activity">
    <reaction evidence="1">
        <text>ATP + protein L-histidine = ADP + protein N-phospho-L-histidine.</text>
        <dbReference type="EC" id="2.7.13.3"/>
    </reaction>
</comment>
<keyword evidence="4 8" id="KW-0418">Kinase</keyword>
<proteinExistence type="predicted"/>
<reference evidence="8" key="1">
    <citation type="submission" date="2020-02" db="EMBL/GenBank/DDBJ databases">
        <authorList>
            <person name="Meier V. D."/>
        </authorList>
    </citation>
    <scope>NUCLEOTIDE SEQUENCE</scope>
    <source>
        <strain evidence="8">AVDCRST_MAG93</strain>
    </source>
</reference>
<dbReference type="InterPro" id="IPR003594">
    <property type="entry name" value="HATPase_dom"/>
</dbReference>
<dbReference type="GO" id="GO:0016491">
    <property type="term" value="F:oxidoreductase activity"/>
    <property type="evidence" value="ECO:0007669"/>
    <property type="project" value="InterPro"/>
</dbReference>
<keyword evidence="3" id="KW-0808">Transferase</keyword>
<dbReference type="InterPro" id="IPR036890">
    <property type="entry name" value="HATPase_C_sf"/>
</dbReference>
<dbReference type="PANTHER" id="PTHR24421:SF10">
    <property type="entry name" value="NITRATE_NITRITE SENSOR PROTEIN NARQ"/>
    <property type="match status" value="1"/>
</dbReference>
<dbReference type="InterPro" id="IPR004358">
    <property type="entry name" value="Sig_transdc_His_kin-like_C"/>
</dbReference>
<dbReference type="Pfam" id="PF02518">
    <property type="entry name" value="HATPase_c"/>
    <property type="match status" value="1"/>
</dbReference>
<dbReference type="Gene3D" id="3.30.565.10">
    <property type="entry name" value="Histidine kinase-like ATPase, C-terminal domain"/>
    <property type="match status" value="1"/>
</dbReference>
<dbReference type="InterPro" id="IPR011017">
    <property type="entry name" value="TRASH_dom"/>
</dbReference>
<name>A0A6J4IQN5_9CHLR</name>
<dbReference type="SUPFAM" id="SSF55874">
    <property type="entry name" value="ATPase domain of HSP90 chaperone/DNA topoisomerase II/histidine kinase"/>
    <property type="match status" value="1"/>
</dbReference>
<evidence type="ECO:0000259" key="7">
    <source>
        <dbReference type="SMART" id="SM00746"/>
    </source>
</evidence>
<keyword evidence="5" id="KW-0902">Two-component regulatory system</keyword>
<dbReference type="EC" id="2.7.13.3" evidence="2"/>
<dbReference type="Pfam" id="PF04945">
    <property type="entry name" value="YHS"/>
    <property type="match status" value="1"/>
</dbReference>
<gene>
    <name evidence="8" type="ORF">AVDCRST_MAG93-2066</name>
</gene>
<dbReference type="InterPro" id="IPR009078">
    <property type="entry name" value="Ferritin-like_SF"/>
</dbReference>
<evidence type="ECO:0000256" key="5">
    <source>
        <dbReference type="ARBA" id="ARBA00023012"/>
    </source>
</evidence>
<dbReference type="SUPFAM" id="SSF47240">
    <property type="entry name" value="Ferritin-like"/>
    <property type="match status" value="1"/>
</dbReference>
<dbReference type="PRINTS" id="PR00344">
    <property type="entry name" value="BCTRLSENSOR"/>
</dbReference>
<dbReference type="GO" id="GO:0000160">
    <property type="term" value="P:phosphorelay signal transduction system"/>
    <property type="evidence" value="ECO:0007669"/>
    <property type="project" value="UniProtKB-KW"/>
</dbReference>
<dbReference type="InterPro" id="IPR050482">
    <property type="entry name" value="Sensor_HK_TwoCompSys"/>
</dbReference>
<sequence>AVAQRLDRAGRAINAEPQRAQTLVGDARQDIAATVVGLREIIADLRPPALDELGLVPALELVIARLPATPPVRLHLEGTVRRLDPDRELVALRMVQEALSNVRRHARATRAEVRLSFEGHALRITVEDDGQGFVPREEYEGGHWGLVGLHERATRFGGSVAIDSAPGAGTRIQIVLPDHAVVQPSAEVIDPVCHARIQPDSAYGSATYNDIDYFFCCPVCQGAFQRDPARYAA</sequence>
<feature type="domain" description="Histidine kinase/HSP90-like ATPase" evidence="6">
    <location>
        <begin position="86"/>
        <end position="180"/>
    </location>
</feature>
<dbReference type="Gene3D" id="1.10.620.20">
    <property type="entry name" value="Ribonucleotide Reductase, subunit A"/>
    <property type="match status" value="1"/>
</dbReference>
<feature type="domain" description="TRASH" evidence="7">
    <location>
        <begin position="190"/>
        <end position="228"/>
    </location>
</feature>
<evidence type="ECO:0000256" key="4">
    <source>
        <dbReference type="ARBA" id="ARBA00022777"/>
    </source>
</evidence>
<dbReference type="PANTHER" id="PTHR24421">
    <property type="entry name" value="NITRATE/NITRITE SENSOR PROTEIN NARX-RELATED"/>
    <property type="match status" value="1"/>
</dbReference>
<evidence type="ECO:0000256" key="1">
    <source>
        <dbReference type="ARBA" id="ARBA00000085"/>
    </source>
</evidence>
<dbReference type="SMART" id="SM00387">
    <property type="entry name" value="HATPase_c"/>
    <property type="match status" value="1"/>
</dbReference>
<evidence type="ECO:0000256" key="3">
    <source>
        <dbReference type="ARBA" id="ARBA00022679"/>
    </source>
</evidence>
<feature type="non-terminal residue" evidence="8">
    <location>
        <position position="1"/>
    </location>
</feature>
<dbReference type="SMART" id="SM00746">
    <property type="entry name" value="TRASH"/>
    <property type="match status" value="1"/>
</dbReference>
<dbReference type="GO" id="GO:0004673">
    <property type="term" value="F:protein histidine kinase activity"/>
    <property type="evidence" value="ECO:0007669"/>
    <property type="project" value="UniProtKB-EC"/>
</dbReference>
<protein>
    <recommendedName>
        <fullName evidence="2">histidine kinase</fullName>
        <ecNumber evidence="2">2.7.13.3</ecNumber>
    </recommendedName>
</protein>
<dbReference type="InterPro" id="IPR007029">
    <property type="entry name" value="YHS_dom"/>
</dbReference>
<evidence type="ECO:0000313" key="8">
    <source>
        <dbReference type="EMBL" id="CAA9258199.1"/>
    </source>
</evidence>
<evidence type="ECO:0000256" key="2">
    <source>
        <dbReference type="ARBA" id="ARBA00012438"/>
    </source>
</evidence>
<evidence type="ECO:0000259" key="6">
    <source>
        <dbReference type="SMART" id="SM00387"/>
    </source>
</evidence>
<accession>A0A6J4IQN5</accession>
<dbReference type="InterPro" id="IPR012348">
    <property type="entry name" value="RNR-like"/>
</dbReference>